<dbReference type="VEuPathDB" id="FungiDB:FOMG_18568"/>
<gene>
    <name evidence="1" type="ORF">FOMG_18568</name>
</gene>
<dbReference type="Proteomes" id="UP000030703">
    <property type="component" value="Unassembled WGS sequence"/>
</dbReference>
<proteinExistence type="predicted"/>
<dbReference type="EMBL" id="JH659458">
    <property type="protein sequence ID" value="EXK24726.1"/>
    <property type="molecule type" value="Genomic_DNA"/>
</dbReference>
<dbReference type="AlphaFoldDB" id="W9ZUF0"/>
<organism evidence="1">
    <name type="scientific">Fusarium oxysporum f. sp. melonis 26406</name>
    <dbReference type="NCBI Taxonomy" id="1089452"/>
    <lineage>
        <taxon>Eukaryota</taxon>
        <taxon>Fungi</taxon>
        <taxon>Dikarya</taxon>
        <taxon>Ascomycota</taxon>
        <taxon>Pezizomycotina</taxon>
        <taxon>Sordariomycetes</taxon>
        <taxon>Hypocreomycetidae</taxon>
        <taxon>Hypocreales</taxon>
        <taxon>Nectriaceae</taxon>
        <taxon>Fusarium</taxon>
        <taxon>Fusarium oxysporum species complex</taxon>
    </lineage>
</organism>
<reference evidence="1" key="2">
    <citation type="submission" date="2012-05" db="EMBL/GenBank/DDBJ databases">
        <title>Annotation of the Genome Sequence of Fusarium oxysporum f. sp. melonis 26406.</title>
        <authorList>
            <consortium name="The Broad Institute Genomics Platform"/>
            <person name="Ma L.-J."/>
            <person name="Corby-Kistler H."/>
            <person name="Broz K."/>
            <person name="Gale L.R."/>
            <person name="Jonkers W."/>
            <person name="O'Donnell K."/>
            <person name="Ploetz R."/>
            <person name="Steinberg C."/>
            <person name="Schwartz D.C."/>
            <person name="VanEtten H."/>
            <person name="Zhou S."/>
            <person name="Young S.K."/>
            <person name="Zeng Q."/>
            <person name="Gargeya S."/>
            <person name="Fitzgerald M."/>
            <person name="Abouelleil A."/>
            <person name="Alvarado L."/>
            <person name="Chapman S.B."/>
            <person name="Gainer-Dewar J."/>
            <person name="Goldberg J."/>
            <person name="Griggs A."/>
            <person name="Gujja S."/>
            <person name="Hansen M."/>
            <person name="Howarth C."/>
            <person name="Imamovic A."/>
            <person name="Ireland A."/>
            <person name="Larimer J."/>
            <person name="McCowan C."/>
            <person name="Murphy C."/>
            <person name="Pearson M."/>
            <person name="Poon T.W."/>
            <person name="Priest M."/>
            <person name="Roberts A."/>
            <person name="Saif S."/>
            <person name="Shea T."/>
            <person name="Sykes S."/>
            <person name="Wortman J."/>
            <person name="Nusbaum C."/>
            <person name="Birren B."/>
        </authorList>
    </citation>
    <scope>NUCLEOTIDE SEQUENCE</scope>
    <source>
        <strain evidence="1">26406</strain>
    </source>
</reference>
<evidence type="ECO:0000313" key="1">
    <source>
        <dbReference type="EMBL" id="EXK24726.1"/>
    </source>
</evidence>
<sequence length="37" mass="4398">LKLTDHASAAEDRMLNTWRWYWLAFKQVCQAESSKRG</sequence>
<dbReference type="HOGENOM" id="CLU_3353506_0_0_1"/>
<name>W9ZUF0_FUSOX</name>
<protein>
    <submittedName>
        <fullName evidence="1">Uncharacterized protein</fullName>
    </submittedName>
</protein>
<accession>W9ZUF0</accession>
<reference evidence="1" key="1">
    <citation type="submission" date="2012-04" db="EMBL/GenBank/DDBJ databases">
        <title>The Genome Sequence of Fusarium oxysporum melonis.</title>
        <authorList>
            <consortium name="The Broad Institute Genome Sequencing Platform"/>
            <person name="Ma L.-J."/>
            <person name="Gale L.R."/>
            <person name="Schwartz D.C."/>
            <person name="Zhou S."/>
            <person name="Corby-Kistler H."/>
            <person name="Young S.K."/>
            <person name="Zeng Q."/>
            <person name="Gargeya S."/>
            <person name="Fitzgerald M."/>
            <person name="Haas B."/>
            <person name="Abouelleil A."/>
            <person name="Alvarado L."/>
            <person name="Arachchi H.M."/>
            <person name="Berlin A."/>
            <person name="Brown A."/>
            <person name="Chapman S.B."/>
            <person name="Chen Z."/>
            <person name="Dunbar C."/>
            <person name="Freedman E."/>
            <person name="Gearin G."/>
            <person name="Goldberg J."/>
            <person name="Griggs A."/>
            <person name="Gujja S."/>
            <person name="Heiman D."/>
            <person name="Howarth C."/>
            <person name="Larson L."/>
            <person name="Lui A."/>
            <person name="MacDonald P.J.P."/>
            <person name="Montmayeur A."/>
            <person name="Murphy C."/>
            <person name="Neiman D."/>
            <person name="Pearson M."/>
            <person name="Priest M."/>
            <person name="Roberts A."/>
            <person name="Saif S."/>
            <person name="Shea T."/>
            <person name="Shenoy N."/>
            <person name="Sisk P."/>
            <person name="Stolte C."/>
            <person name="Sykes S."/>
            <person name="Wortman J."/>
            <person name="Nusbaum C."/>
            <person name="Birren B."/>
        </authorList>
    </citation>
    <scope>NUCLEOTIDE SEQUENCE</scope>
    <source>
        <strain evidence="1">26406</strain>
    </source>
</reference>
<feature type="non-terminal residue" evidence="1">
    <location>
        <position position="1"/>
    </location>
</feature>